<feature type="region of interest" description="Disordered" evidence="1">
    <location>
        <begin position="297"/>
        <end position="348"/>
    </location>
</feature>
<proteinExistence type="predicted"/>
<feature type="compositionally biased region" description="Basic and acidic residues" evidence="1">
    <location>
        <begin position="297"/>
        <end position="329"/>
    </location>
</feature>
<reference evidence="2 3" key="1">
    <citation type="submission" date="2016-08" db="EMBL/GenBank/DDBJ databases">
        <title>A Parts List for Fungal Cellulosomes Revealed by Comparative Genomics.</title>
        <authorList>
            <consortium name="DOE Joint Genome Institute"/>
            <person name="Haitjema C.H."/>
            <person name="Gilmore S.P."/>
            <person name="Henske J.K."/>
            <person name="Solomon K.V."/>
            <person name="De Groot R."/>
            <person name="Kuo A."/>
            <person name="Mondo S.J."/>
            <person name="Salamov A.A."/>
            <person name="Labutti K."/>
            <person name="Zhao Z."/>
            <person name="Chiniquy J."/>
            <person name="Barry K."/>
            <person name="Brewer H.M."/>
            <person name="Purvine S.O."/>
            <person name="Wright A.T."/>
            <person name="Boxma B."/>
            <person name="Van Alen T."/>
            <person name="Hackstein J.H."/>
            <person name="Baker S.E."/>
            <person name="Grigoriev I.V."/>
            <person name="O'Malley M.A."/>
        </authorList>
    </citation>
    <scope>NUCLEOTIDE SEQUENCE [LARGE SCALE GENOMIC DNA]</scope>
    <source>
        <strain evidence="2 3">G1</strain>
    </source>
</reference>
<dbReference type="SUPFAM" id="SSF52540">
    <property type="entry name" value="P-loop containing nucleoside triphosphate hydrolases"/>
    <property type="match status" value="1"/>
</dbReference>
<name>A0A1Y2E6I5_9FUNG</name>
<dbReference type="Proteomes" id="UP000193920">
    <property type="component" value="Unassembled WGS sequence"/>
</dbReference>
<dbReference type="Pfam" id="PF13238">
    <property type="entry name" value="AAA_18"/>
    <property type="match status" value="1"/>
</dbReference>
<evidence type="ECO:0008006" key="4">
    <source>
        <dbReference type="Google" id="ProtNLM"/>
    </source>
</evidence>
<dbReference type="OrthoDB" id="271259at2759"/>
<feature type="region of interest" description="Disordered" evidence="1">
    <location>
        <begin position="121"/>
        <end position="158"/>
    </location>
</feature>
<feature type="compositionally biased region" description="Polar residues" evidence="1">
    <location>
        <begin position="204"/>
        <end position="216"/>
    </location>
</feature>
<gene>
    <name evidence="2" type="ORF">LY90DRAFT_667826</name>
</gene>
<keyword evidence="3" id="KW-1185">Reference proteome</keyword>
<protein>
    <recommendedName>
        <fullName evidence="4">P-loop containing nucleoside triphosphate hydrolase protein</fullName>
    </recommendedName>
</protein>
<feature type="compositionally biased region" description="Polar residues" evidence="1">
    <location>
        <begin position="137"/>
        <end position="158"/>
    </location>
</feature>
<sequence>MTSKSKYNFTGSFLGNNKYNEPEQIVMNSYDLNVDGDEDMPIPLKPFMLQKIIDEYSENSSVDNGSLCEMNCIPCYNSGDKRSLSYIQKLQYYTTVGKDECPRIFDYNQLPTFNEQFNNFTPRRHKSFSNNSFVSNTTPTEQPPVSSTTPRIPLNNSLNIDNNESYYSDASVETLNPTPSESSSYYIKTYTSDNESYTRKSSSKESPSIKNGTIHSLNPKKSFHLFKPSIPIISSQEEMKFKDILELRMTPLKRESSESTIDTTSPIKKITNSIKNLKINTNITKINNKSFNINKGEEGKEEEAKEEKKEEGKDKIEKDIRKETERKGEEEEEKEKDEGREEEERKVEIKKETEIKENDKQKVIKLKSKKHSSSVSKYDFVKVLVYLSGEHYYVLSRFLISRMLTATQVDYYHAVRIALDLKKQLVDYDELELSQKKLEKNLFSIMKRYGYNEKNIELYRLLSAFYRERIPLIILISGPRCVGKSTLATKLAERLNLPNIVKTDYVYDLMCSIFNVPEEDREPIWYRNCSTDELLEKYEKNCELVKKGLEADIKKAFTEGKSIIIEGTHVNHILYDFVLECISKFSNQEKEKSSTKSNAALETLESGNAYSSKLLTVNNNPCNAIVLPLYLDMNNKKCHKEYLHNQMMKEVLINNQNDYQTDYFALNDLQYDSINLGNDKLCEFESKIDIIGNLFRKENAKRQHEKTSFGESKAFKYINVEAKSFQHTLDVMHNEVLNKIQEKFSISE</sequence>
<feature type="region of interest" description="Disordered" evidence="1">
    <location>
        <begin position="196"/>
        <end position="218"/>
    </location>
</feature>
<dbReference type="PANTHER" id="PTHR33477:SF2">
    <property type="entry name" value="2-PHOSPHOGLYCERATE KINASE"/>
    <property type="match status" value="1"/>
</dbReference>
<comment type="caution">
    <text evidence="2">The sequence shown here is derived from an EMBL/GenBank/DDBJ whole genome shotgun (WGS) entry which is preliminary data.</text>
</comment>
<dbReference type="Gene3D" id="3.40.50.300">
    <property type="entry name" value="P-loop containing nucleotide triphosphate hydrolases"/>
    <property type="match status" value="1"/>
</dbReference>
<accession>A0A1Y2E6I5</accession>
<organism evidence="2 3">
    <name type="scientific">Neocallimastix californiae</name>
    <dbReference type="NCBI Taxonomy" id="1754190"/>
    <lineage>
        <taxon>Eukaryota</taxon>
        <taxon>Fungi</taxon>
        <taxon>Fungi incertae sedis</taxon>
        <taxon>Chytridiomycota</taxon>
        <taxon>Chytridiomycota incertae sedis</taxon>
        <taxon>Neocallimastigomycetes</taxon>
        <taxon>Neocallimastigales</taxon>
        <taxon>Neocallimastigaceae</taxon>
        <taxon>Neocallimastix</taxon>
    </lineage>
</organism>
<dbReference type="AlphaFoldDB" id="A0A1Y2E6I5"/>
<dbReference type="STRING" id="1754190.A0A1Y2E6I5"/>
<feature type="compositionally biased region" description="Basic and acidic residues" evidence="1">
    <location>
        <begin position="336"/>
        <end position="348"/>
    </location>
</feature>
<evidence type="ECO:0000313" key="3">
    <source>
        <dbReference type="Proteomes" id="UP000193920"/>
    </source>
</evidence>
<evidence type="ECO:0000313" key="2">
    <source>
        <dbReference type="EMBL" id="ORY66896.1"/>
    </source>
</evidence>
<dbReference type="PANTHER" id="PTHR33477">
    <property type="entry name" value="P-LOOP NTPASE DOMAIN-CONTAINING PROTEIN LPA1 HOMOLOG 1"/>
    <property type="match status" value="1"/>
</dbReference>
<evidence type="ECO:0000256" key="1">
    <source>
        <dbReference type="SAM" id="MobiDB-lite"/>
    </source>
</evidence>
<dbReference type="InterPro" id="IPR027417">
    <property type="entry name" value="P-loop_NTPase"/>
</dbReference>
<dbReference type="EMBL" id="MCOG01000049">
    <property type="protein sequence ID" value="ORY66896.1"/>
    <property type="molecule type" value="Genomic_DNA"/>
</dbReference>